<dbReference type="RefSeq" id="WP_004764430.1">
    <property type="nucleotide sequence ID" value="NZ_AHMY02000012.1"/>
</dbReference>
<reference evidence="1 2" key="1">
    <citation type="submission" date="2012-10" db="EMBL/GenBank/DDBJ databases">
        <authorList>
            <person name="Harkins D.M."/>
            <person name="Durkin A.S."/>
            <person name="Brinkac L.M."/>
            <person name="Selengut J.D."/>
            <person name="Sanka R."/>
            <person name="DePew J."/>
            <person name="Purushe J."/>
            <person name="Peacock S.J."/>
            <person name="Thaipadungpanit J."/>
            <person name="Wuthiekanun V.W."/>
            <person name="Day N.P."/>
            <person name="Vinetz J.M."/>
            <person name="Sutton G.G."/>
            <person name="Nelson W.C."/>
            <person name="Fouts D.E."/>
        </authorList>
    </citation>
    <scope>NUCLEOTIDE SEQUENCE [LARGE SCALE GENOMIC DNA]</scope>
    <source>
        <strain evidence="1 2">H1</strain>
    </source>
</reference>
<evidence type="ECO:0000313" key="1">
    <source>
        <dbReference type="EMBL" id="EKO17190.1"/>
    </source>
</evidence>
<gene>
    <name evidence="1" type="ORF">LEP1GSC081_3544</name>
</gene>
<dbReference type="Pfam" id="PF07598">
    <property type="entry name" value="DUF1561"/>
    <property type="match status" value="1"/>
</dbReference>
<feature type="non-terminal residue" evidence="1">
    <location>
        <position position="91"/>
    </location>
</feature>
<name>A0A0E2B795_9LEPT</name>
<proteinExistence type="predicted"/>
<evidence type="ECO:0000313" key="2">
    <source>
        <dbReference type="Proteomes" id="UP000006253"/>
    </source>
</evidence>
<dbReference type="InterPro" id="IPR011455">
    <property type="entry name" value="DUF1561"/>
</dbReference>
<accession>A0A0E2B795</accession>
<protein>
    <recommendedName>
        <fullName evidence="3">PF07598 domain protein</fullName>
    </recommendedName>
</protein>
<organism evidence="1 2">
    <name type="scientific">Leptospira kirschneri str. H1</name>
    <dbReference type="NCBI Taxonomy" id="1049966"/>
    <lineage>
        <taxon>Bacteria</taxon>
        <taxon>Pseudomonadati</taxon>
        <taxon>Spirochaetota</taxon>
        <taxon>Spirochaetia</taxon>
        <taxon>Leptospirales</taxon>
        <taxon>Leptospiraceae</taxon>
        <taxon>Leptospira</taxon>
    </lineage>
</organism>
<comment type="caution">
    <text evidence="1">The sequence shown here is derived from an EMBL/GenBank/DDBJ whole genome shotgun (WGS) entry which is preliminary data.</text>
</comment>
<evidence type="ECO:0008006" key="3">
    <source>
        <dbReference type="Google" id="ProtNLM"/>
    </source>
</evidence>
<dbReference type="Proteomes" id="UP000006253">
    <property type="component" value="Unassembled WGS sequence"/>
</dbReference>
<dbReference type="EMBL" id="AHMY02000012">
    <property type="protein sequence ID" value="EKO17190.1"/>
    <property type="molecule type" value="Genomic_DNA"/>
</dbReference>
<sequence length="91" mass="10132">MRKWKVSLLVLFVFIRVDYSYGVNPAFIPISSGVTGSIVQKPTDPPKDKPIKVNVSGGGTFCYGPTFSGGESYIIIEQCWEMHVKNARYDV</sequence>
<dbReference type="AlphaFoldDB" id="A0A0E2B795"/>